<proteinExistence type="predicted"/>
<dbReference type="EMBL" id="KK107316">
    <property type="protein sequence ID" value="EZA52815.1"/>
    <property type="molecule type" value="Genomic_DNA"/>
</dbReference>
<sequence>MLKTCEEGIRNKSVITEICHIFVNDVRQIKKNVSNQILKKIASEMILKYPETFMDKDEDGHILGDRSCTMFHKFRERCCYLKRIESK</sequence>
<protein>
    <submittedName>
        <fullName evidence="1">Uncharacterized protein</fullName>
    </submittedName>
</protein>
<reference evidence="1 2" key="1">
    <citation type="journal article" date="2014" name="Curr. Biol.">
        <title>The genome of the clonal raider ant Cerapachys biroi.</title>
        <authorList>
            <person name="Oxley P.R."/>
            <person name="Ji L."/>
            <person name="Fetter-Pruneda I."/>
            <person name="McKenzie S.K."/>
            <person name="Li C."/>
            <person name="Hu H."/>
            <person name="Zhang G."/>
            <person name="Kronauer D.J."/>
        </authorList>
    </citation>
    <scope>NUCLEOTIDE SEQUENCE [LARGE SCALE GENOMIC DNA]</scope>
</reference>
<dbReference type="AlphaFoldDB" id="A0A026W9U2"/>
<gene>
    <name evidence="1" type="ORF">X777_08138</name>
</gene>
<organism evidence="1 2">
    <name type="scientific">Ooceraea biroi</name>
    <name type="common">Clonal raider ant</name>
    <name type="synonym">Cerapachys biroi</name>
    <dbReference type="NCBI Taxonomy" id="2015173"/>
    <lineage>
        <taxon>Eukaryota</taxon>
        <taxon>Metazoa</taxon>
        <taxon>Ecdysozoa</taxon>
        <taxon>Arthropoda</taxon>
        <taxon>Hexapoda</taxon>
        <taxon>Insecta</taxon>
        <taxon>Pterygota</taxon>
        <taxon>Neoptera</taxon>
        <taxon>Endopterygota</taxon>
        <taxon>Hymenoptera</taxon>
        <taxon>Apocrita</taxon>
        <taxon>Aculeata</taxon>
        <taxon>Formicoidea</taxon>
        <taxon>Formicidae</taxon>
        <taxon>Dorylinae</taxon>
        <taxon>Ooceraea</taxon>
    </lineage>
</organism>
<evidence type="ECO:0000313" key="1">
    <source>
        <dbReference type="EMBL" id="EZA52815.1"/>
    </source>
</evidence>
<evidence type="ECO:0000313" key="2">
    <source>
        <dbReference type="Proteomes" id="UP000053097"/>
    </source>
</evidence>
<accession>A0A026W9U2</accession>
<dbReference type="Proteomes" id="UP000053097">
    <property type="component" value="Unassembled WGS sequence"/>
</dbReference>
<name>A0A026W9U2_OOCBI</name>
<keyword evidence="2" id="KW-1185">Reference proteome</keyword>